<evidence type="ECO:0000256" key="5">
    <source>
        <dbReference type="ARBA" id="ARBA00022777"/>
    </source>
</evidence>
<proteinExistence type="predicted"/>
<name>A0A1F7JBT7_9BACT</name>
<dbReference type="GO" id="GO:0005829">
    <property type="term" value="C:cytosol"/>
    <property type="evidence" value="ECO:0007669"/>
    <property type="project" value="TreeGrafter"/>
</dbReference>
<dbReference type="InterPro" id="IPR006204">
    <property type="entry name" value="GHMP_kinase_N_dom"/>
</dbReference>
<feature type="domain" description="Galactokinase N-terminal" evidence="11">
    <location>
        <begin position="5"/>
        <end position="41"/>
    </location>
</feature>
<evidence type="ECO:0000259" key="10">
    <source>
        <dbReference type="Pfam" id="PF00288"/>
    </source>
</evidence>
<sequence>MTQTVIVSAPGKVHLMGEHAVVHGAPALLSAINRRVIVSVTTSQSGLKIQSNIEHALKKQADKLIAESVRVVCERFHISPAPSVLISVNSGIPAGRHLGSSAAVSVATVGALLYFFKKIWNPELINTLAFEVEKIQHGTPSGGDNSACTYGGFIWFRKELDFLKTIWQLPYLVHKNLSPFYLIDTGQPEENTGEMVALVRKFMDELEDNGRLLLFQNEQATKDVATAVKYGNEALLIDAIKRGEKTLEGMGVVSPAILPLIQDIEKAGGAAKILGGGGKRGAVGYVLAYYRDKKKLHDIVKKHGYELESVVLAEEGVRLESGRNK</sequence>
<evidence type="ECO:0000256" key="7">
    <source>
        <dbReference type="ARBA" id="ARBA00022842"/>
    </source>
</evidence>
<accession>A0A1F7JBT7</accession>
<evidence type="ECO:0000313" key="13">
    <source>
        <dbReference type="Proteomes" id="UP000178486"/>
    </source>
</evidence>
<keyword evidence="7" id="KW-0460">Magnesium</keyword>
<dbReference type="GO" id="GO:0004496">
    <property type="term" value="F:mevalonate kinase activity"/>
    <property type="evidence" value="ECO:0007669"/>
    <property type="project" value="InterPro"/>
</dbReference>
<dbReference type="SUPFAM" id="SSF55060">
    <property type="entry name" value="GHMP Kinase, C-terminal domain"/>
    <property type="match status" value="1"/>
</dbReference>
<protein>
    <submittedName>
        <fullName evidence="12">Mevalonate kinase</fullName>
    </submittedName>
</protein>
<dbReference type="GO" id="GO:0005524">
    <property type="term" value="F:ATP binding"/>
    <property type="evidence" value="ECO:0007669"/>
    <property type="project" value="UniProtKB-KW"/>
</dbReference>
<dbReference type="PANTHER" id="PTHR43290">
    <property type="entry name" value="MEVALONATE KINASE"/>
    <property type="match status" value="1"/>
</dbReference>
<reference evidence="12 13" key="1">
    <citation type="journal article" date="2016" name="Nat. Commun.">
        <title>Thousands of microbial genomes shed light on interconnected biogeochemical processes in an aquifer system.</title>
        <authorList>
            <person name="Anantharaman K."/>
            <person name="Brown C.T."/>
            <person name="Hug L.A."/>
            <person name="Sharon I."/>
            <person name="Castelle C.J."/>
            <person name="Probst A.J."/>
            <person name="Thomas B.C."/>
            <person name="Singh A."/>
            <person name="Wilkins M.J."/>
            <person name="Karaoz U."/>
            <person name="Brodie E.L."/>
            <person name="Williams K.H."/>
            <person name="Hubbard S.S."/>
            <person name="Banfield J.F."/>
        </authorList>
    </citation>
    <scope>NUCLEOTIDE SEQUENCE [LARGE SCALE GENOMIC DNA]</scope>
</reference>
<dbReference type="AlphaFoldDB" id="A0A1F7JBT7"/>
<feature type="domain" description="GHMP kinase N-terminal" evidence="10">
    <location>
        <begin position="64"/>
        <end position="152"/>
    </location>
</feature>
<evidence type="ECO:0000256" key="4">
    <source>
        <dbReference type="ARBA" id="ARBA00022741"/>
    </source>
</evidence>
<comment type="caution">
    <text evidence="12">The sequence shown here is derived from an EMBL/GenBank/DDBJ whole genome shotgun (WGS) entry which is preliminary data.</text>
</comment>
<dbReference type="InterPro" id="IPR019539">
    <property type="entry name" value="GalKase_N"/>
</dbReference>
<evidence type="ECO:0000313" key="12">
    <source>
        <dbReference type="EMBL" id="OGK53079.1"/>
    </source>
</evidence>
<dbReference type="NCBIfam" id="TIGR00549">
    <property type="entry name" value="mevalon_kin"/>
    <property type="match status" value="1"/>
</dbReference>
<comment type="pathway">
    <text evidence="9">Isoprenoid biosynthesis; isopentenyl diphosphate biosynthesis via mevalonate pathway; isopentenyl diphosphate from (R)-mevalonate: step 1/3.</text>
</comment>
<dbReference type="InterPro" id="IPR036554">
    <property type="entry name" value="GHMP_kinase_C_sf"/>
</dbReference>
<dbReference type="PRINTS" id="PR00959">
    <property type="entry name" value="MEVGALKINASE"/>
</dbReference>
<keyword evidence="6" id="KW-0067">ATP-binding</keyword>
<organism evidence="12 13">
    <name type="scientific">Candidatus Roizmanbacteria bacterium RIFCSPLOWO2_01_FULL_45_11</name>
    <dbReference type="NCBI Taxonomy" id="1802070"/>
    <lineage>
        <taxon>Bacteria</taxon>
        <taxon>Candidatus Roizmaniibacteriota</taxon>
    </lineage>
</organism>
<dbReference type="SUPFAM" id="SSF54211">
    <property type="entry name" value="Ribosomal protein S5 domain 2-like"/>
    <property type="match status" value="1"/>
</dbReference>
<evidence type="ECO:0000256" key="9">
    <source>
        <dbReference type="ARBA" id="ARBA00029438"/>
    </source>
</evidence>
<keyword evidence="8" id="KW-0443">Lipid metabolism</keyword>
<keyword evidence="4" id="KW-0547">Nucleotide-binding</keyword>
<dbReference type="Pfam" id="PF10509">
    <property type="entry name" value="GalKase_gal_bdg"/>
    <property type="match status" value="1"/>
</dbReference>
<evidence type="ECO:0000256" key="1">
    <source>
        <dbReference type="ARBA" id="ARBA00022490"/>
    </source>
</evidence>
<dbReference type="InterPro" id="IPR014721">
    <property type="entry name" value="Ribsml_uS5_D2-typ_fold_subgr"/>
</dbReference>
<keyword evidence="5 12" id="KW-0418">Kinase</keyword>
<gene>
    <name evidence="12" type="ORF">A3B56_00720</name>
</gene>
<keyword evidence="2" id="KW-0444">Lipid biosynthesis</keyword>
<dbReference type="InterPro" id="IPR020568">
    <property type="entry name" value="Ribosomal_Su5_D2-typ_SF"/>
</dbReference>
<dbReference type="Proteomes" id="UP000178486">
    <property type="component" value="Unassembled WGS sequence"/>
</dbReference>
<evidence type="ECO:0000256" key="6">
    <source>
        <dbReference type="ARBA" id="ARBA00022840"/>
    </source>
</evidence>
<dbReference type="PANTHER" id="PTHR43290:SF2">
    <property type="entry name" value="MEVALONATE KINASE"/>
    <property type="match status" value="1"/>
</dbReference>
<dbReference type="UniPathway" id="UPA00057">
    <property type="reaction ID" value="UER00098"/>
</dbReference>
<evidence type="ECO:0000259" key="11">
    <source>
        <dbReference type="Pfam" id="PF10509"/>
    </source>
</evidence>
<dbReference type="InterPro" id="IPR006205">
    <property type="entry name" value="Mev_gal_kin"/>
</dbReference>
<dbReference type="Gene3D" id="3.30.70.890">
    <property type="entry name" value="GHMP kinase, C-terminal domain"/>
    <property type="match status" value="1"/>
</dbReference>
<dbReference type="GO" id="GO:0005975">
    <property type="term" value="P:carbohydrate metabolic process"/>
    <property type="evidence" value="ECO:0007669"/>
    <property type="project" value="UniProtKB-ARBA"/>
</dbReference>
<evidence type="ECO:0000256" key="2">
    <source>
        <dbReference type="ARBA" id="ARBA00022516"/>
    </source>
</evidence>
<evidence type="ECO:0000256" key="3">
    <source>
        <dbReference type="ARBA" id="ARBA00022679"/>
    </source>
</evidence>
<dbReference type="EMBL" id="MGAU01000068">
    <property type="protein sequence ID" value="OGK53079.1"/>
    <property type="molecule type" value="Genomic_DNA"/>
</dbReference>
<keyword evidence="1" id="KW-0963">Cytoplasm</keyword>
<dbReference type="GO" id="GO:0019287">
    <property type="term" value="P:isopentenyl diphosphate biosynthetic process, mevalonate pathway"/>
    <property type="evidence" value="ECO:0007669"/>
    <property type="project" value="UniProtKB-UniPathway"/>
</dbReference>
<keyword evidence="3" id="KW-0808">Transferase</keyword>
<evidence type="ECO:0000256" key="8">
    <source>
        <dbReference type="ARBA" id="ARBA00023098"/>
    </source>
</evidence>
<dbReference type="Gene3D" id="3.30.230.10">
    <property type="match status" value="1"/>
</dbReference>
<dbReference type="Pfam" id="PF00288">
    <property type="entry name" value="GHMP_kinases_N"/>
    <property type="match status" value="1"/>
</dbReference>